<protein>
    <submittedName>
        <fullName evidence="5">AraC family transcriptional regulator</fullName>
    </submittedName>
</protein>
<dbReference type="PANTHER" id="PTHR47894">
    <property type="entry name" value="HTH-TYPE TRANSCRIPTIONAL REGULATOR GADX"/>
    <property type="match status" value="1"/>
</dbReference>
<dbReference type="Pfam" id="PF12625">
    <property type="entry name" value="Arabinose_bd"/>
    <property type="match status" value="1"/>
</dbReference>
<organism evidence="5 6">
    <name type="scientific">Oceanococcus atlanticus</name>
    <dbReference type="NCBI Taxonomy" id="1317117"/>
    <lineage>
        <taxon>Bacteria</taxon>
        <taxon>Pseudomonadati</taxon>
        <taxon>Pseudomonadota</taxon>
        <taxon>Gammaproteobacteria</taxon>
        <taxon>Chromatiales</taxon>
        <taxon>Oceanococcaceae</taxon>
        <taxon>Oceanococcus</taxon>
    </lineage>
</organism>
<evidence type="ECO:0000256" key="3">
    <source>
        <dbReference type="ARBA" id="ARBA00023163"/>
    </source>
</evidence>
<sequence length="354" mass="39316">MDKPATQTSPQALTSYSVAASYIACLLDTAEQQGADRDQLLRESGLTAEQLDPGSARLPVGVLLKLFVLAERLTGDSMIGIHMAENVRPGTFNALGYAAMSCSTLGDALCMIPRYEALVYDGGRTKVECRDGRVCVSWASGLPEQHDLRAFNEVIVGGWLSFGRWIAGRHGHDGLAISFRHQAPPQLDEYIRFFDCPVRFAAPTNSLSGPLQALQMPLLQRDEEMHALMENHAQIALGRIREGRDVTAQVIAHIQRLLPVRAPALSSVAAELHVSERTLRRRLQQEGAQFSELVSQVRRQLSQHYLERTTLSILEVALLLGYAEQSSFTAAFRQWFGQSPRDYRKQHRPASTPR</sequence>
<dbReference type="PRINTS" id="PR00032">
    <property type="entry name" value="HTHARAC"/>
</dbReference>
<dbReference type="PANTHER" id="PTHR47894:SF1">
    <property type="entry name" value="HTH-TYPE TRANSCRIPTIONAL REGULATOR VQSM"/>
    <property type="match status" value="1"/>
</dbReference>
<dbReference type="AlphaFoldDB" id="A0A1Y1SEU2"/>
<dbReference type="InterPro" id="IPR020449">
    <property type="entry name" value="Tscrpt_reg_AraC-type_HTH"/>
</dbReference>
<evidence type="ECO:0000256" key="1">
    <source>
        <dbReference type="ARBA" id="ARBA00023015"/>
    </source>
</evidence>
<keyword evidence="3" id="KW-0804">Transcription</keyword>
<accession>A0A1Y1SEU2</accession>
<dbReference type="InterPro" id="IPR018060">
    <property type="entry name" value="HTH_AraC"/>
</dbReference>
<evidence type="ECO:0000256" key="2">
    <source>
        <dbReference type="ARBA" id="ARBA00023125"/>
    </source>
</evidence>
<keyword evidence="1" id="KW-0805">Transcription regulation</keyword>
<dbReference type="PROSITE" id="PS01124">
    <property type="entry name" value="HTH_ARAC_FAMILY_2"/>
    <property type="match status" value="1"/>
</dbReference>
<dbReference type="RefSeq" id="WP_158523161.1">
    <property type="nucleotide sequence ID" value="NZ_AQQV01000002.1"/>
</dbReference>
<evidence type="ECO:0000313" key="6">
    <source>
        <dbReference type="Proteomes" id="UP000192342"/>
    </source>
</evidence>
<keyword evidence="6" id="KW-1185">Reference proteome</keyword>
<dbReference type="OrthoDB" id="9803764at2"/>
<dbReference type="STRING" id="1317117.ATO7_10527"/>
<dbReference type="SUPFAM" id="SSF46689">
    <property type="entry name" value="Homeodomain-like"/>
    <property type="match status" value="1"/>
</dbReference>
<name>A0A1Y1SEU2_9GAMM</name>
<evidence type="ECO:0000313" key="5">
    <source>
        <dbReference type="EMBL" id="ORE87471.1"/>
    </source>
</evidence>
<dbReference type="SMART" id="SM00342">
    <property type="entry name" value="HTH_ARAC"/>
    <property type="match status" value="1"/>
</dbReference>
<feature type="domain" description="HTH araC/xylS-type" evidence="4">
    <location>
        <begin position="248"/>
        <end position="346"/>
    </location>
</feature>
<proteinExistence type="predicted"/>
<comment type="caution">
    <text evidence="5">The sequence shown here is derived from an EMBL/GenBank/DDBJ whole genome shotgun (WGS) entry which is preliminary data.</text>
</comment>
<dbReference type="InterPro" id="IPR009057">
    <property type="entry name" value="Homeodomain-like_sf"/>
</dbReference>
<dbReference type="GO" id="GO:0003700">
    <property type="term" value="F:DNA-binding transcription factor activity"/>
    <property type="evidence" value="ECO:0007669"/>
    <property type="project" value="InterPro"/>
</dbReference>
<dbReference type="GO" id="GO:0000976">
    <property type="term" value="F:transcription cis-regulatory region binding"/>
    <property type="evidence" value="ECO:0007669"/>
    <property type="project" value="TreeGrafter"/>
</dbReference>
<dbReference type="InterPro" id="IPR032687">
    <property type="entry name" value="AraC-type_N"/>
</dbReference>
<dbReference type="Pfam" id="PF12833">
    <property type="entry name" value="HTH_18"/>
    <property type="match status" value="1"/>
</dbReference>
<reference evidence="5 6" key="1">
    <citation type="submission" date="2013-04" db="EMBL/GenBank/DDBJ databases">
        <title>Oceanococcus atlanticus 22II-S10r2 Genome Sequencing.</title>
        <authorList>
            <person name="Lai Q."/>
            <person name="Li G."/>
            <person name="Shao Z."/>
        </authorList>
    </citation>
    <scope>NUCLEOTIDE SEQUENCE [LARGE SCALE GENOMIC DNA]</scope>
    <source>
        <strain evidence="5 6">22II-S10r2</strain>
    </source>
</reference>
<dbReference type="GO" id="GO:0005829">
    <property type="term" value="C:cytosol"/>
    <property type="evidence" value="ECO:0007669"/>
    <property type="project" value="TreeGrafter"/>
</dbReference>
<gene>
    <name evidence="5" type="ORF">ATO7_10527</name>
</gene>
<dbReference type="EMBL" id="AQQV01000002">
    <property type="protein sequence ID" value="ORE87471.1"/>
    <property type="molecule type" value="Genomic_DNA"/>
</dbReference>
<evidence type="ECO:0000259" key="4">
    <source>
        <dbReference type="PROSITE" id="PS01124"/>
    </source>
</evidence>
<dbReference type="Gene3D" id="1.10.10.60">
    <property type="entry name" value="Homeodomain-like"/>
    <property type="match status" value="1"/>
</dbReference>
<dbReference type="Proteomes" id="UP000192342">
    <property type="component" value="Unassembled WGS sequence"/>
</dbReference>
<keyword evidence="2" id="KW-0238">DNA-binding</keyword>